<dbReference type="InterPro" id="IPR049049">
    <property type="entry name" value="Beta-AFase-like_GH127_C"/>
</dbReference>
<dbReference type="AlphaFoldDB" id="M5EPX1"/>
<evidence type="ECO:0008006" key="5">
    <source>
        <dbReference type="Google" id="ProtNLM"/>
    </source>
</evidence>
<gene>
    <name evidence="3" type="ORF">MESS2_290011</name>
</gene>
<accession>M5EPX1</accession>
<reference evidence="3 4" key="1">
    <citation type="submission" date="2013-02" db="EMBL/GenBank/DDBJ databases">
        <authorList>
            <person name="Genoscope - CEA"/>
        </authorList>
    </citation>
    <scope>NUCLEOTIDE SEQUENCE [LARGE SCALE GENOMIC DNA]</scope>
    <source>
        <strain evidence="3 4">STM 2683</strain>
    </source>
</reference>
<dbReference type="STRING" id="1297569.MESS2_290011"/>
<comment type="caution">
    <text evidence="3">The sequence shown here is derived from an EMBL/GenBank/DDBJ whole genome shotgun (WGS) entry which is preliminary data.</text>
</comment>
<dbReference type="Proteomes" id="UP000012062">
    <property type="component" value="Unassembled WGS sequence"/>
</dbReference>
<dbReference type="InterPro" id="IPR049174">
    <property type="entry name" value="Beta-AFase-like"/>
</dbReference>
<protein>
    <recommendedName>
        <fullName evidence="5">Glycoside hydrolase family 127 protein</fullName>
    </recommendedName>
</protein>
<dbReference type="EMBL" id="CAUM01000094">
    <property type="protein sequence ID" value="CCV06195.1"/>
    <property type="molecule type" value="Genomic_DNA"/>
</dbReference>
<evidence type="ECO:0000313" key="3">
    <source>
        <dbReference type="EMBL" id="CCV06195.1"/>
    </source>
</evidence>
<sequence length="166" mass="18682">MHLRIPSWCRKAALKVNGAPVDLDTVTSDGYAAIRREWRKGDRVEFDLEMSIARLFANPEVRQDIGRVALARGPLIYCVEETDNAGQLHRITLPRTARIEAHKEQNLLGGVVTLSAMGSKEAVENWENGLYRTAPPATKEAKLKAVPYFAWDNREPGEMLVWLRDG</sequence>
<organism evidence="3 4">
    <name type="scientific">Mesorhizobium metallidurans STM 2683</name>
    <dbReference type="NCBI Taxonomy" id="1297569"/>
    <lineage>
        <taxon>Bacteria</taxon>
        <taxon>Pseudomonadati</taxon>
        <taxon>Pseudomonadota</taxon>
        <taxon>Alphaproteobacteria</taxon>
        <taxon>Hyphomicrobiales</taxon>
        <taxon>Phyllobacteriaceae</taxon>
        <taxon>Mesorhizobium</taxon>
    </lineage>
</organism>
<evidence type="ECO:0000259" key="1">
    <source>
        <dbReference type="Pfam" id="PF20736"/>
    </source>
</evidence>
<dbReference type="Pfam" id="PF20737">
    <property type="entry name" value="Glyco_hydro127C"/>
    <property type="match status" value="1"/>
</dbReference>
<feature type="domain" description="Non-reducing end beta-L-arabinofuranosidase-like GH127 C-terminal" evidence="2">
    <location>
        <begin position="54"/>
        <end position="164"/>
    </location>
</feature>
<feature type="domain" description="Non-reducing end beta-L-arabinofuranosidase-like GH127 middle" evidence="1">
    <location>
        <begin position="1"/>
        <end position="50"/>
    </location>
</feature>
<name>M5EPX1_9HYPH</name>
<dbReference type="Pfam" id="PF20736">
    <property type="entry name" value="Glyco_hydro127M"/>
    <property type="match status" value="1"/>
</dbReference>
<evidence type="ECO:0000313" key="4">
    <source>
        <dbReference type="Proteomes" id="UP000012062"/>
    </source>
</evidence>
<keyword evidence="4" id="KW-1185">Reference proteome</keyword>
<dbReference type="PANTHER" id="PTHR43465">
    <property type="entry name" value="DUF1680 DOMAIN PROTEIN (AFU_ORTHOLOGUE AFUA_1G08910)"/>
    <property type="match status" value="1"/>
</dbReference>
<dbReference type="eggNOG" id="COG3533">
    <property type="taxonomic scope" value="Bacteria"/>
</dbReference>
<evidence type="ECO:0000259" key="2">
    <source>
        <dbReference type="Pfam" id="PF20737"/>
    </source>
</evidence>
<dbReference type="PANTHER" id="PTHR43465:SF2">
    <property type="entry name" value="DUF1680 DOMAIN PROTEIN (AFU_ORTHOLOGUE AFUA_1G08910)"/>
    <property type="match status" value="1"/>
</dbReference>
<proteinExistence type="predicted"/>
<dbReference type="InterPro" id="IPR049046">
    <property type="entry name" value="Beta-AFase-like_GH127_middle"/>
</dbReference>